<dbReference type="GO" id="GO:0009279">
    <property type="term" value="C:cell outer membrane"/>
    <property type="evidence" value="ECO:0007669"/>
    <property type="project" value="UniProtKB-SubCell"/>
</dbReference>
<name>A0A848FC72_9BURK</name>
<dbReference type="InterPro" id="IPR003423">
    <property type="entry name" value="OMP_efflux"/>
</dbReference>
<comment type="similarity">
    <text evidence="2">Belongs to the outer membrane factor (OMF) (TC 1.B.17) family.</text>
</comment>
<dbReference type="EMBL" id="JABBFW010000014">
    <property type="protein sequence ID" value="NML17074.1"/>
    <property type="molecule type" value="Genomic_DNA"/>
</dbReference>
<keyword evidence="8" id="KW-0175">Coiled coil</keyword>
<reference evidence="10 11" key="1">
    <citation type="submission" date="2020-04" db="EMBL/GenBank/DDBJ databases">
        <title>Azohydromonas sp. isolated from soil.</title>
        <authorList>
            <person name="Dahal R.H."/>
        </authorList>
    </citation>
    <scope>NUCLEOTIDE SEQUENCE [LARGE SCALE GENOMIC DNA]</scope>
    <source>
        <strain evidence="10 11">G-1-1-14</strain>
    </source>
</reference>
<dbReference type="GO" id="GO:0015288">
    <property type="term" value="F:porin activity"/>
    <property type="evidence" value="ECO:0007669"/>
    <property type="project" value="TreeGrafter"/>
</dbReference>
<evidence type="ECO:0000256" key="2">
    <source>
        <dbReference type="ARBA" id="ARBA00007613"/>
    </source>
</evidence>
<evidence type="ECO:0000313" key="11">
    <source>
        <dbReference type="Proteomes" id="UP000574067"/>
    </source>
</evidence>
<keyword evidence="6" id="KW-0472">Membrane</keyword>
<comment type="caution">
    <text evidence="10">The sequence shown here is derived from an EMBL/GenBank/DDBJ whole genome shotgun (WGS) entry which is preliminary data.</text>
</comment>
<organism evidence="10 11">
    <name type="scientific">Azohydromonas caseinilytica</name>
    <dbReference type="NCBI Taxonomy" id="2728836"/>
    <lineage>
        <taxon>Bacteria</taxon>
        <taxon>Pseudomonadati</taxon>
        <taxon>Pseudomonadota</taxon>
        <taxon>Betaproteobacteria</taxon>
        <taxon>Burkholderiales</taxon>
        <taxon>Sphaerotilaceae</taxon>
        <taxon>Azohydromonas</taxon>
    </lineage>
</organism>
<feature type="signal peptide" evidence="9">
    <location>
        <begin position="1"/>
        <end position="30"/>
    </location>
</feature>
<comment type="subcellular location">
    <subcellularLocation>
        <location evidence="1">Cell outer membrane</location>
    </subcellularLocation>
</comment>
<dbReference type="SUPFAM" id="SSF56954">
    <property type="entry name" value="Outer membrane efflux proteins (OEP)"/>
    <property type="match status" value="1"/>
</dbReference>
<protein>
    <submittedName>
        <fullName evidence="10">TolC family protein</fullName>
    </submittedName>
</protein>
<evidence type="ECO:0000256" key="4">
    <source>
        <dbReference type="ARBA" id="ARBA00022452"/>
    </source>
</evidence>
<evidence type="ECO:0000256" key="3">
    <source>
        <dbReference type="ARBA" id="ARBA00022448"/>
    </source>
</evidence>
<keyword evidence="5" id="KW-0812">Transmembrane</keyword>
<evidence type="ECO:0000256" key="5">
    <source>
        <dbReference type="ARBA" id="ARBA00022692"/>
    </source>
</evidence>
<gene>
    <name evidence="10" type="ORF">HHL10_19020</name>
</gene>
<dbReference type="Proteomes" id="UP000574067">
    <property type="component" value="Unassembled WGS sequence"/>
</dbReference>
<keyword evidence="7" id="KW-0998">Cell outer membrane</keyword>
<sequence>MTFGPWGRGAGRSASALALAVLLAGVPAHAQDTAASSSITLRQAFESVWQRQPEARSAAVRRDATSARLEAAQSWTPEPAALEVSARSDRPVRNNGQREYEAGVAVPLWLPGERGRAQAVAEAERQAVDSRVLAAQLRVAGEVREAWWSVHRARLEADLARARLANAQQLAADVARRVAAGDLSRADQHQAEGAVAAARAAAAEASALQAQALQTLQALVGVGVSQTLPDTPEAVPATTAQLPHPLLVELQDRAEVARRSQALASVQRRANPELALALTRERDGFGEAYGRSITVGVRIPLGSDSRHRARVAAASAEQIEAESLLGVEQQRLQGELAAARARVDGAREVVEAAAQRAALAGQTRGFFDKAFRLGEADLPTRLRVELEAFEAERSQARARIELAQALSQWRQAMGLLPE</sequence>
<keyword evidence="11" id="KW-1185">Reference proteome</keyword>
<dbReference type="PANTHER" id="PTHR30026:SF20">
    <property type="entry name" value="OUTER MEMBRANE PROTEIN TOLC"/>
    <property type="match status" value="1"/>
</dbReference>
<evidence type="ECO:0000256" key="9">
    <source>
        <dbReference type="SAM" id="SignalP"/>
    </source>
</evidence>
<proteinExistence type="inferred from homology"/>
<evidence type="ECO:0000256" key="7">
    <source>
        <dbReference type="ARBA" id="ARBA00023237"/>
    </source>
</evidence>
<dbReference type="Pfam" id="PF02321">
    <property type="entry name" value="OEP"/>
    <property type="match status" value="1"/>
</dbReference>
<dbReference type="GO" id="GO:1990281">
    <property type="term" value="C:efflux pump complex"/>
    <property type="evidence" value="ECO:0007669"/>
    <property type="project" value="TreeGrafter"/>
</dbReference>
<dbReference type="PANTHER" id="PTHR30026">
    <property type="entry name" value="OUTER MEMBRANE PROTEIN TOLC"/>
    <property type="match status" value="1"/>
</dbReference>
<evidence type="ECO:0000313" key="10">
    <source>
        <dbReference type="EMBL" id="NML17074.1"/>
    </source>
</evidence>
<keyword evidence="9" id="KW-0732">Signal</keyword>
<accession>A0A848FC72</accession>
<feature type="coiled-coil region" evidence="8">
    <location>
        <begin position="329"/>
        <end position="356"/>
    </location>
</feature>
<evidence type="ECO:0000256" key="1">
    <source>
        <dbReference type="ARBA" id="ARBA00004442"/>
    </source>
</evidence>
<keyword evidence="4" id="KW-1134">Transmembrane beta strand</keyword>
<evidence type="ECO:0000256" key="8">
    <source>
        <dbReference type="SAM" id="Coils"/>
    </source>
</evidence>
<dbReference type="InterPro" id="IPR051906">
    <property type="entry name" value="TolC-like"/>
</dbReference>
<dbReference type="Gene3D" id="1.20.1600.10">
    <property type="entry name" value="Outer membrane efflux proteins (OEP)"/>
    <property type="match status" value="1"/>
</dbReference>
<dbReference type="AlphaFoldDB" id="A0A848FC72"/>
<keyword evidence="3" id="KW-0813">Transport</keyword>
<dbReference type="RefSeq" id="WP_169161969.1">
    <property type="nucleotide sequence ID" value="NZ_JABBFW010000014.1"/>
</dbReference>
<dbReference type="GO" id="GO:0015562">
    <property type="term" value="F:efflux transmembrane transporter activity"/>
    <property type="evidence" value="ECO:0007669"/>
    <property type="project" value="InterPro"/>
</dbReference>
<evidence type="ECO:0000256" key="6">
    <source>
        <dbReference type="ARBA" id="ARBA00023136"/>
    </source>
</evidence>
<feature type="chain" id="PRO_5032750169" evidence="9">
    <location>
        <begin position="31"/>
        <end position="418"/>
    </location>
</feature>